<dbReference type="PANTHER" id="PTHR31973">
    <property type="entry name" value="POLYPROTEIN, PUTATIVE-RELATED"/>
    <property type="match status" value="1"/>
</dbReference>
<sequence length="747" mass="85682">MRQKQVVRRSTRVRKSVLPLLPPVQVNISSSSDKGSSNSNSSSSSSVEKEFVAFDVEKGKQAMDSSQFHPEKELVHPEKELVAPDVEKGKQAMDGSQFHPEKEPAHPEKELVAPDVEMGKQAVDNTSSSGYERVVVHHDYVHHESSSSSSSVELRANIPPSSQPNESIHVTVELGADIHPSSQPNESIHVTVELGADIPPSSFNESFSIPVQVGADSTQSRRRVHTPEPTDSSAHPQNGSDYESNDDEVITPETSDASLGIAPRRKRRHYKVFNFNCNLQDIRFEIGMQFETPSQFKDAVQSYVLHNGVNIRWSQSTKGRMEAKCVKDCPWKIYGSYKQNETTFIVKTYIDEHRCSRSMRNRQATTEWLVNYYMNTFRRNPNWDVKQMATDFQSKFFIPLTRAKCYRVRSAVLERLCGSLEDHYALLGPYLAELRKINPRSTFSIICDREFTGAPSIFKRLYIGFESLKRGFLDGCRPVIRLDRCFLKIFLGGQLLSAIGTDGNNQMFPIAWAVVEGENINSWRWFLGTLCDDLEIGEGYGWTFINDQQKGLEYALRERVSFAEHRNCARHLYVNWKKRFNGHYFKALFWRAVRSMDEPEINRILRELQVASLEAHEAFISIGMQKFCQAYVSTICKSDNVTNNISETFNSCIIQARSKPIVDMLEEIRRMLMQRMFVKKDIMLKCTDEICPNIRKKLEKFKKDSRYCMVTPSENMKFEVQCLDKVHVVNLSNQSCSCRSWDLWHTL</sequence>
<dbReference type="EMBL" id="CP136895">
    <property type="protein sequence ID" value="WOL11801.1"/>
    <property type="molecule type" value="Genomic_DNA"/>
</dbReference>
<feature type="compositionally biased region" description="Basic and acidic residues" evidence="1">
    <location>
        <begin position="69"/>
        <end position="91"/>
    </location>
</feature>
<protein>
    <recommendedName>
        <fullName evidence="6">Transposase</fullName>
    </recommendedName>
</protein>
<reference evidence="4 5" key="1">
    <citation type="submission" date="2023-10" db="EMBL/GenBank/DDBJ databases">
        <title>Chromosome-scale genome assembly provides insights into flower coloration mechanisms of Canna indica.</title>
        <authorList>
            <person name="Li C."/>
        </authorList>
    </citation>
    <scope>NUCLEOTIDE SEQUENCE [LARGE SCALE GENOMIC DNA]</scope>
    <source>
        <tissue evidence="4">Flower</tissue>
    </source>
</reference>
<organism evidence="4 5">
    <name type="scientific">Canna indica</name>
    <name type="common">Indian-shot</name>
    <dbReference type="NCBI Taxonomy" id="4628"/>
    <lineage>
        <taxon>Eukaryota</taxon>
        <taxon>Viridiplantae</taxon>
        <taxon>Streptophyta</taxon>
        <taxon>Embryophyta</taxon>
        <taxon>Tracheophyta</taxon>
        <taxon>Spermatophyta</taxon>
        <taxon>Magnoliopsida</taxon>
        <taxon>Liliopsida</taxon>
        <taxon>Zingiberales</taxon>
        <taxon>Cannaceae</taxon>
        <taxon>Canna</taxon>
    </lineage>
</organism>
<evidence type="ECO:0000313" key="5">
    <source>
        <dbReference type="Proteomes" id="UP001327560"/>
    </source>
</evidence>
<dbReference type="Pfam" id="PF10551">
    <property type="entry name" value="MULE"/>
    <property type="match status" value="1"/>
</dbReference>
<keyword evidence="5" id="KW-1185">Reference proteome</keyword>
<evidence type="ECO:0000256" key="1">
    <source>
        <dbReference type="SAM" id="MobiDB-lite"/>
    </source>
</evidence>
<dbReference type="InterPro" id="IPR018289">
    <property type="entry name" value="MULE_transposase_dom"/>
</dbReference>
<evidence type="ECO:0000313" key="4">
    <source>
        <dbReference type="EMBL" id="WOL11801.1"/>
    </source>
</evidence>
<name>A0AAQ3KTE8_9LILI</name>
<gene>
    <name evidence="4" type="ORF">Cni_G20565</name>
</gene>
<evidence type="ECO:0000259" key="3">
    <source>
        <dbReference type="Pfam" id="PF10551"/>
    </source>
</evidence>
<feature type="compositionally biased region" description="Low complexity" evidence="1">
    <location>
        <begin position="29"/>
        <end position="46"/>
    </location>
</feature>
<evidence type="ECO:0008006" key="6">
    <source>
        <dbReference type="Google" id="ProtNLM"/>
    </source>
</evidence>
<feature type="compositionally biased region" description="Polar residues" evidence="1">
    <location>
        <begin position="229"/>
        <end position="242"/>
    </location>
</feature>
<dbReference type="Pfam" id="PF03108">
    <property type="entry name" value="DBD_Tnp_Mut"/>
    <property type="match status" value="1"/>
</dbReference>
<feature type="domain" description="MULE transposase" evidence="3">
    <location>
        <begin position="479"/>
        <end position="574"/>
    </location>
</feature>
<feature type="compositionally biased region" description="Basic residues" evidence="1">
    <location>
        <begin position="1"/>
        <end position="15"/>
    </location>
</feature>
<feature type="region of interest" description="Disordered" evidence="1">
    <location>
        <begin position="213"/>
        <end position="260"/>
    </location>
</feature>
<feature type="compositionally biased region" description="Basic and acidic residues" evidence="1">
    <location>
        <begin position="99"/>
        <end position="110"/>
    </location>
</feature>
<feature type="region of interest" description="Disordered" evidence="1">
    <location>
        <begin position="61"/>
        <end position="110"/>
    </location>
</feature>
<evidence type="ECO:0000259" key="2">
    <source>
        <dbReference type="Pfam" id="PF03108"/>
    </source>
</evidence>
<dbReference type="AlphaFoldDB" id="A0AAQ3KTE8"/>
<feature type="region of interest" description="Disordered" evidence="1">
    <location>
        <begin position="142"/>
        <end position="166"/>
    </location>
</feature>
<dbReference type="Proteomes" id="UP001327560">
    <property type="component" value="Chromosome 6"/>
</dbReference>
<proteinExistence type="predicted"/>
<accession>A0AAQ3KTE8</accession>
<dbReference type="PANTHER" id="PTHR31973:SF187">
    <property type="entry name" value="MUTATOR TRANSPOSASE MUDRA PROTEIN"/>
    <property type="match status" value="1"/>
</dbReference>
<feature type="region of interest" description="Disordered" evidence="1">
    <location>
        <begin position="1"/>
        <end position="49"/>
    </location>
</feature>
<dbReference type="InterPro" id="IPR004332">
    <property type="entry name" value="Transposase_MuDR"/>
</dbReference>
<feature type="domain" description="Transposase MuDR plant" evidence="2">
    <location>
        <begin position="282"/>
        <end position="345"/>
    </location>
</feature>